<dbReference type="AlphaFoldDB" id="A0A7J5DT49"/>
<dbReference type="EMBL" id="WBVM01000003">
    <property type="protein sequence ID" value="KAB2808328.1"/>
    <property type="molecule type" value="Genomic_DNA"/>
</dbReference>
<dbReference type="RefSeq" id="WP_151582008.1">
    <property type="nucleotide sequence ID" value="NZ_WBVM01000003.1"/>
</dbReference>
<organism evidence="1 2">
    <name type="scientific">Nocardioides simplex</name>
    <name type="common">Arthrobacter simplex</name>
    <dbReference type="NCBI Taxonomy" id="2045"/>
    <lineage>
        <taxon>Bacteria</taxon>
        <taxon>Bacillati</taxon>
        <taxon>Actinomycetota</taxon>
        <taxon>Actinomycetes</taxon>
        <taxon>Propionibacteriales</taxon>
        <taxon>Nocardioidaceae</taxon>
        <taxon>Pimelobacter</taxon>
    </lineage>
</organism>
<reference evidence="1 2" key="1">
    <citation type="submission" date="2019-09" db="EMBL/GenBank/DDBJ databases">
        <title>Pimelobacter sp. isolated from Paulinella.</title>
        <authorList>
            <person name="Jeong S.E."/>
        </authorList>
    </citation>
    <scope>NUCLEOTIDE SEQUENCE [LARGE SCALE GENOMIC DNA]</scope>
    <source>
        <strain evidence="1 2">Pch-N</strain>
    </source>
</reference>
<evidence type="ECO:0000313" key="1">
    <source>
        <dbReference type="EMBL" id="KAB2808328.1"/>
    </source>
</evidence>
<sequence>MPEPDPIAKLLAQVAGEHLWRHTATTHCACGWRQPLAQLAVEGYVAHIAEVQAAALRDAGHVGGGEP</sequence>
<evidence type="ECO:0000313" key="2">
    <source>
        <dbReference type="Proteomes" id="UP000449906"/>
    </source>
</evidence>
<dbReference type="Proteomes" id="UP000449906">
    <property type="component" value="Unassembled WGS sequence"/>
</dbReference>
<name>A0A7J5DT49_NOCSI</name>
<protein>
    <submittedName>
        <fullName evidence="1">Uncharacterized protein</fullName>
    </submittedName>
</protein>
<accession>A0A7J5DT49</accession>
<gene>
    <name evidence="1" type="ORF">F9L07_22700</name>
</gene>
<comment type="caution">
    <text evidence="1">The sequence shown here is derived from an EMBL/GenBank/DDBJ whole genome shotgun (WGS) entry which is preliminary data.</text>
</comment>
<proteinExistence type="predicted"/>